<comment type="caution">
    <text evidence="1">The sequence shown here is derived from an EMBL/GenBank/DDBJ whole genome shotgun (WGS) entry which is preliminary data.</text>
</comment>
<dbReference type="EMBL" id="LCHM01000011">
    <property type="protein sequence ID" value="KKT38334.1"/>
    <property type="molecule type" value="Genomic_DNA"/>
</dbReference>
<sequence>MIEGEIIPFNKPSKDLIDIAQHILIDIEYQPHDIDYALKGFFHVLLMHEAEKLKSEDELLDYIKAFSINFERKYYFAFTFNVQKFIDAGLLLPKGTKKVVEAFDRDLINMYPGFPADRDRDAKYRTQVKSAYSFSEHDWNPTDFLNPDIIKQGKEFGMGIWSRSVQTYEKYSRPEMNEVVFQNAQKLINYYDSILQQIK</sequence>
<name>A0A0G1JS97_9BACT</name>
<evidence type="ECO:0000313" key="1">
    <source>
        <dbReference type="EMBL" id="KKT38334.1"/>
    </source>
</evidence>
<reference evidence="1 2" key="1">
    <citation type="journal article" date="2015" name="Nature">
        <title>rRNA introns, odd ribosomes, and small enigmatic genomes across a large radiation of phyla.</title>
        <authorList>
            <person name="Brown C.T."/>
            <person name="Hug L.A."/>
            <person name="Thomas B.C."/>
            <person name="Sharon I."/>
            <person name="Castelle C.J."/>
            <person name="Singh A."/>
            <person name="Wilkins M.J."/>
            <person name="Williams K.H."/>
            <person name="Banfield J.F."/>
        </authorList>
    </citation>
    <scope>NUCLEOTIDE SEQUENCE [LARGE SCALE GENOMIC DNA]</scope>
</reference>
<organism evidence="1 2">
    <name type="scientific">Candidatus Gottesmanbacteria bacterium GW2011_GWB1_44_11c</name>
    <dbReference type="NCBI Taxonomy" id="1618447"/>
    <lineage>
        <taxon>Bacteria</taxon>
        <taxon>Candidatus Gottesmaniibacteriota</taxon>
    </lineage>
</organism>
<dbReference type="Proteomes" id="UP000034617">
    <property type="component" value="Unassembled WGS sequence"/>
</dbReference>
<accession>A0A0G1JS97</accession>
<dbReference type="AlphaFoldDB" id="A0A0G1JS97"/>
<gene>
    <name evidence="1" type="ORF">UW22_C0011G0025</name>
</gene>
<protein>
    <submittedName>
        <fullName evidence="1">Uncharacterized protein</fullName>
    </submittedName>
</protein>
<proteinExistence type="predicted"/>
<evidence type="ECO:0000313" key="2">
    <source>
        <dbReference type="Proteomes" id="UP000034617"/>
    </source>
</evidence>